<evidence type="ECO:0000259" key="8">
    <source>
        <dbReference type="Pfam" id="PF00127"/>
    </source>
</evidence>
<evidence type="ECO:0000256" key="3">
    <source>
        <dbReference type="ARBA" id="ARBA00022448"/>
    </source>
</evidence>
<gene>
    <name evidence="9" type="ORF">LCGC14_2175330</name>
</gene>
<evidence type="ECO:0000256" key="5">
    <source>
        <dbReference type="ARBA" id="ARBA00022764"/>
    </source>
</evidence>
<keyword evidence="4" id="KW-0479">Metal-binding</keyword>
<organism evidence="9">
    <name type="scientific">marine sediment metagenome</name>
    <dbReference type="NCBI Taxonomy" id="412755"/>
    <lineage>
        <taxon>unclassified sequences</taxon>
        <taxon>metagenomes</taxon>
        <taxon>ecological metagenomes</taxon>
    </lineage>
</organism>
<dbReference type="PRINTS" id="PR00155">
    <property type="entry name" value="AMICYANIN"/>
</dbReference>
<evidence type="ECO:0000313" key="9">
    <source>
        <dbReference type="EMBL" id="KKL63414.1"/>
    </source>
</evidence>
<dbReference type="InterPro" id="IPR000923">
    <property type="entry name" value="BlueCu_1"/>
</dbReference>
<protein>
    <recommendedName>
        <fullName evidence="8">Blue (type 1) copper domain-containing protein</fullName>
    </recommendedName>
</protein>
<dbReference type="Pfam" id="PF00127">
    <property type="entry name" value="Copper-bind"/>
    <property type="match status" value="1"/>
</dbReference>
<evidence type="ECO:0000256" key="2">
    <source>
        <dbReference type="ARBA" id="ARBA00004418"/>
    </source>
</evidence>
<keyword evidence="7" id="KW-0186">Copper</keyword>
<comment type="caution">
    <text evidence="9">The sequence shown here is derived from an EMBL/GenBank/DDBJ whole genome shotgun (WGS) entry which is preliminary data.</text>
</comment>
<dbReference type="InterPro" id="IPR002386">
    <property type="entry name" value="Amicyanin/Pseudoazurin"/>
</dbReference>
<comment type="subcellular location">
    <subcellularLocation>
        <location evidence="2">Periplasm</location>
    </subcellularLocation>
</comment>
<dbReference type="EMBL" id="LAZR01028179">
    <property type="protein sequence ID" value="KKL63414.1"/>
    <property type="molecule type" value="Genomic_DNA"/>
</dbReference>
<keyword evidence="6" id="KW-0249">Electron transport</keyword>
<feature type="domain" description="Blue (type 1) copper" evidence="8">
    <location>
        <begin position="26"/>
        <end position="82"/>
    </location>
</feature>
<name>A0A0F9DNY1_9ZZZZ</name>
<keyword evidence="3" id="KW-0813">Transport</keyword>
<evidence type="ECO:0000256" key="1">
    <source>
        <dbReference type="ARBA" id="ARBA00001935"/>
    </source>
</evidence>
<dbReference type="GO" id="GO:0042597">
    <property type="term" value="C:periplasmic space"/>
    <property type="evidence" value="ECO:0007669"/>
    <property type="project" value="UniProtKB-SubCell"/>
</dbReference>
<dbReference type="AlphaFoldDB" id="A0A0F9DNY1"/>
<evidence type="ECO:0000256" key="6">
    <source>
        <dbReference type="ARBA" id="ARBA00022982"/>
    </source>
</evidence>
<comment type="cofactor">
    <cofactor evidence="1">
        <name>Cu cation</name>
        <dbReference type="ChEBI" id="CHEBI:23378"/>
    </cofactor>
</comment>
<dbReference type="InterPro" id="IPR008972">
    <property type="entry name" value="Cupredoxin"/>
</dbReference>
<accession>A0A0F9DNY1</accession>
<keyword evidence="5" id="KW-0574">Periplasm</keyword>
<dbReference type="GO" id="GO:0009055">
    <property type="term" value="F:electron transfer activity"/>
    <property type="evidence" value="ECO:0007669"/>
    <property type="project" value="InterPro"/>
</dbReference>
<proteinExistence type="predicted"/>
<reference evidence="9" key="1">
    <citation type="journal article" date="2015" name="Nature">
        <title>Complex archaea that bridge the gap between prokaryotes and eukaryotes.</title>
        <authorList>
            <person name="Spang A."/>
            <person name="Saw J.H."/>
            <person name="Jorgensen S.L."/>
            <person name="Zaremba-Niedzwiedzka K."/>
            <person name="Martijn J."/>
            <person name="Lind A.E."/>
            <person name="van Eijk R."/>
            <person name="Schleper C."/>
            <person name="Guy L."/>
            <person name="Ettema T.J."/>
        </authorList>
    </citation>
    <scope>NUCLEOTIDE SEQUENCE</scope>
</reference>
<dbReference type="SUPFAM" id="SSF49503">
    <property type="entry name" value="Cupredoxins"/>
    <property type="match status" value="1"/>
</dbReference>
<feature type="non-terminal residue" evidence="9">
    <location>
        <position position="179"/>
    </location>
</feature>
<dbReference type="GO" id="GO:0005507">
    <property type="term" value="F:copper ion binding"/>
    <property type="evidence" value="ECO:0007669"/>
    <property type="project" value="InterPro"/>
</dbReference>
<dbReference type="Gene3D" id="2.60.40.420">
    <property type="entry name" value="Cupredoxins - blue copper proteins"/>
    <property type="match status" value="1"/>
</dbReference>
<sequence length="179" mass="19981">MTHPLYTACLIAILPLGVGAETFDIKMLNKGEAGRMIFEPDHVSARVGDTLRFIATDRGHNAETIDGMLPTDATPFAGRINEEIEVDYTRAKPIVKVTGEFWAQTTEGDGNFNMFPFLQGEGAEVLVEPVATWIAYMLNQAKMKKADSRGLEDGENVPDTWDLKKKLELEKQFRKSQMT</sequence>
<evidence type="ECO:0000256" key="4">
    <source>
        <dbReference type="ARBA" id="ARBA00022723"/>
    </source>
</evidence>
<evidence type="ECO:0000256" key="7">
    <source>
        <dbReference type="ARBA" id="ARBA00023008"/>
    </source>
</evidence>